<evidence type="ECO:0000313" key="1">
    <source>
        <dbReference type="EMBL" id="NID14847.1"/>
    </source>
</evidence>
<name>A0A7X5QT71_9GAMM</name>
<reference evidence="1 2" key="1">
    <citation type="journal article" date="2006" name="Int. J. Syst. Evol. Microbiol.">
        <title>Dyella yeojuensis sp. nov., isolated from greenhouse soil in Korea.</title>
        <authorList>
            <person name="Kim B.Y."/>
            <person name="Weon H.Y."/>
            <person name="Lee K.H."/>
            <person name="Seok S.J."/>
            <person name="Kwon S.W."/>
            <person name="Go S.J."/>
            <person name="Stackebrandt E."/>
        </authorList>
    </citation>
    <scope>NUCLEOTIDE SEQUENCE [LARGE SCALE GENOMIC DNA]</scope>
    <source>
        <strain evidence="1 2">DSM 17673</strain>
    </source>
</reference>
<dbReference type="InterPro" id="IPR005358">
    <property type="entry name" value="Puta_zinc/iron-chelating_dom"/>
</dbReference>
<dbReference type="Proteomes" id="UP000518878">
    <property type="component" value="Unassembled WGS sequence"/>
</dbReference>
<gene>
    <name evidence="1" type="ORF">HBF32_05120</name>
</gene>
<dbReference type="Pfam" id="PF03692">
    <property type="entry name" value="CxxCxxCC"/>
    <property type="match status" value="1"/>
</dbReference>
<comment type="caution">
    <text evidence="1">The sequence shown here is derived from an EMBL/GenBank/DDBJ whole genome shotgun (WGS) entry which is preliminary data.</text>
</comment>
<dbReference type="AlphaFoldDB" id="A0A7X5QT71"/>
<proteinExistence type="predicted"/>
<keyword evidence="2" id="KW-1185">Reference proteome</keyword>
<sequence>MTIHFSCTMCGRCCHGLRLPIGVDEAMAWLRDGGDVQLFCEAIPWPEEPPADNHLAWYKRRRSFAALSGQLPVRVIVSLMAAFEGACPNLQPDMRCGIYERRPRACRVYPAEVNPFFSLDRDSKLCPPEAWHTQDVLQGEDGEWTDLEVAGSIAGMREADARDAEVKARLCAILGIASSGLSNEGIVVHAPERERLLWALEAAQSAGTGGETGIAAWQIVSHRRATLELLQSAGTASRPASELEGTTAKFMGFVPGDPA</sequence>
<accession>A0A7X5QT71</accession>
<protein>
    <submittedName>
        <fullName evidence="1">YkgJ family cysteine cluster protein</fullName>
    </submittedName>
</protein>
<dbReference type="EMBL" id="JAAQTL010000001">
    <property type="protein sequence ID" value="NID14847.1"/>
    <property type="molecule type" value="Genomic_DNA"/>
</dbReference>
<dbReference type="RefSeq" id="WP_166698620.1">
    <property type="nucleotide sequence ID" value="NZ_JAAQTL010000001.1"/>
</dbReference>
<evidence type="ECO:0000313" key="2">
    <source>
        <dbReference type="Proteomes" id="UP000518878"/>
    </source>
</evidence>
<organism evidence="1 2">
    <name type="scientific">Luteibacter yeojuensis</name>
    <dbReference type="NCBI Taxonomy" id="345309"/>
    <lineage>
        <taxon>Bacteria</taxon>
        <taxon>Pseudomonadati</taxon>
        <taxon>Pseudomonadota</taxon>
        <taxon>Gammaproteobacteria</taxon>
        <taxon>Lysobacterales</taxon>
        <taxon>Rhodanobacteraceae</taxon>
        <taxon>Luteibacter</taxon>
    </lineage>
</organism>